<evidence type="ECO:0000313" key="4">
    <source>
        <dbReference type="Proteomes" id="UP000830401"/>
    </source>
</evidence>
<dbReference type="PANTHER" id="PTHR46333:SF2">
    <property type="entry name" value="CYTOKINESIS PROTEIN 3"/>
    <property type="match status" value="1"/>
</dbReference>
<dbReference type="EMBL" id="CP095061">
    <property type="protein sequence ID" value="UOQ64975.1"/>
    <property type="molecule type" value="Genomic_DNA"/>
</dbReference>
<organism evidence="3 4">
    <name type="scientific">Hymenobacter volaticus</name>
    <dbReference type="NCBI Taxonomy" id="2932254"/>
    <lineage>
        <taxon>Bacteria</taxon>
        <taxon>Pseudomonadati</taxon>
        <taxon>Bacteroidota</taxon>
        <taxon>Cytophagia</taxon>
        <taxon>Cytophagales</taxon>
        <taxon>Hymenobacteraceae</taxon>
        <taxon>Hymenobacter</taxon>
    </lineage>
</organism>
<name>A0ABY4G276_9BACT</name>
<dbReference type="InterPro" id="IPR038765">
    <property type="entry name" value="Papain-like_cys_pep_sf"/>
</dbReference>
<dbReference type="SMART" id="SM00460">
    <property type="entry name" value="TGc"/>
    <property type="match status" value="1"/>
</dbReference>
<reference evidence="3" key="1">
    <citation type="submission" date="2022-04" db="EMBL/GenBank/DDBJ databases">
        <title>Hymenobacter sp. isolated from the air.</title>
        <authorList>
            <person name="Won M."/>
            <person name="Lee C.-M."/>
            <person name="Woen H.-Y."/>
            <person name="Kwon S.-W."/>
        </authorList>
    </citation>
    <scope>NUCLEOTIDE SEQUENCE</scope>
    <source>
        <strain evidence="3">5420S-77</strain>
    </source>
</reference>
<dbReference type="Proteomes" id="UP000830401">
    <property type="component" value="Chromosome"/>
</dbReference>
<sequence>MKTLFAWLLLLLPAAASATSTDTLNTRLYQHAQLAPPTTNLRNLVAYLKQGTTSERERAEVIFYWIADHISYDCELEKRAYITPAAVSIDSIMTRQKTVCSGYARLYAAMATYAGIECQTVAGTAANRFGEGMHSWNAVCIDKQWLLIDATWGSGGTVDQTDRYVKRLDLRYLFADPKFLVTTHFPNNSRWQLLDNPISLGTFQGILWKHRRESLYQDEVFQASTNSTSILYKKNLR</sequence>
<evidence type="ECO:0000313" key="3">
    <source>
        <dbReference type="EMBL" id="UOQ64975.1"/>
    </source>
</evidence>
<proteinExistence type="predicted"/>
<dbReference type="RefSeq" id="WP_245118985.1">
    <property type="nucleotide sequence ID" value="NZ_CP095061.1"/>
</dbReference>
<dbReference type="PANTHER" id="PTHR46333">
    <property type="entry name" value="CYTOKINESIS PROTEIN 3"/>
    <property type="match status" value="1"/>
</dbReference>
<dbReference type="SUPFAM" id="SSF54001">
    <property type="entry name" value="Cysteine proteinases"/>
    <property type="match status" value="1"/>
</dbReference>
<evidence type="ECO:0000259" key="2">
    <source>
        <dbReference type="SMART" id="SM00460"/>
    </source>
</evidence>
<feature type="chain" id="PRO_5045975021" description="Transglutaminase-like domain-containing protein" evidence="1">
    <location>
        <begin position="19"/>
        <end position="237"/>
    </location>
</feature>
<feature type="signal peptide" evidence="1">
    <location>
        <begin position="1"/>
        <end position="18"/>
    </location>
</feature>
<dbReference type="InterPro" id="IPR002931">
    <property type="entry name" value="Transglutaminase-like"/>
</dbReference>
<dbReference type="InterPro" id="IPR052557">
    <property type="entry name" value="CAP/Cytokinesis_protein"/>
</dbReference>
<gene>
    <name evidence="3" type="ORF">MUN86_15570</name>
</gene>
<feature type="domain" description="Transglutaminase-like" evidence="2">
    <location>
        <begin position="92"/>
        <end position="152"/>
    </location>
</feature>
<keyword evidence="4" id="KW-1185">Reference proteome</keyword>
<accession>A0ABY4G276</accession>
<dbReference type="Gene3D" id="3.10.620.30">
    <property type="match status" value="1"/>
</dbReference>
<evidence type="ECO:0000256" key="1">
    <source>
        <dbReference type="SAM" id="SignalP"/>
    </source>
</evidence>
<dbReference type="Pfam" id="PF01841">
    <property type="entry name" value="Transglut_core"/>
    <property type="match status" value="1"/>
</dbReference>
<protein>
    <recommendedName>
        <fullName evidence="2">Transglutaminase-like domain-containing protein</fullName>
    </recommendedName>
</protein>
<keyword evidence="1" id="KW-0732">Signal</keyword>